<reference evidence="2 3" key="1">
    <citation type="submission" date="2016-03" db="EMBL/GenBank/DDBJ databases">
        <title>EvidentialGene: Evidence-directed Construction of Genes on Genomes.</title>
        <authorList>
            <person name="Gilbert D.G."/>
            <person name="Choi J.-H."/>
            <person name="Mockaitis K."/>
            <person name="Colbourne J."/>
            <person name="Pfrender M."/>
        </authorList>
    </citation>
    <scope>NUCLEOTIDE SEQUENCE [LARGE SCALE GENOMIC DNA]</scope>
    <source>
        <strain evidence="2 3">Xinb3</strain>
        <tissue evidence="2">Complete organism</tissue>
    </source>
</reference>
<comment type="caution">
    <text evidence="2">The sequence shown here is derived from an EMBL/GenBank/DDBJ whole genome shotgun (WGS) entry which is preliminary data.</text>
</comment>
<sequence>RTLHKVQAWYYWPGMGNDIREFVRKCRECQSRKPIYQRLAGYMEIQQTEHPFERLGMDILGPFPQSKTGNTNIVVAVDYVTKWAETKALPRADAAEVADFLVKSVLLRHGAPRQLTTDQGRCFMA</sequence>
<dbReference type="AlphaFoldDB" id="A0A164E412"/>
<evidence type="ECO:0000313" key="3">
    <source>
        <dbReference type="Proteomes" id="UP000076858"/>
    </source>
</evidence>
<dbReference type="EMBL" id="LRGB01025021">
    <property type="protein sequence ID" value="KZR96402.1"/>
    <property type="molecule type" value="Genomic_DNA"/>
</dbReference>
<dbReference type="Gene3D" id="1.10.340.70">
    <property type="match status" value="1"/>
</dbReference>
<dbReference type="InterPro" id="IPR041588">
    <property type="entry name" value="Integrase_H2C2"/>
</dbReference>
<organism evidence="2 3">
    <name type="scientific">Daphnia magna</name>
    <dbReference type="NCBI Taxonomy" id="35525"/>
    <lineage>
        <taxon>Eukaryota</taxon>
        <taxon>Metazoa</taxon>
        <taxon>Ecdysozoa</taxon>
        <taxon>Arthropoda</taxon>
        <taxon>Crustacea</taxon>
        <taxon>Branchiopoda</taxon>
        <taxon>Diplostraca</taxon>
        <taxon>Cladocera</taxon>
        <taxon>Anomopoda</taxon>
        <taxon>Daphniidae</taxon>
        <taxon>Daphnia</taxon>
    </lineage>
</organism>
<proteinExistence type="predicted"/>
<dbReference type="Proteomes" id="UP000076858">
    <property type="component" value="Unassembled WGS sequence"/>
</dbReference>
<protein>
    <recommendedName>
        <fullName evidence="1">Integrase catalytic domain-containing protein</fullName>
    </recommendedName>
</protein>
<dbReference type="InterPro" id="IPR052160">
    <property type="entry name" value="Gypsy_RT_Integrase-like"/>
</dbReference>
<dbReference type="InterPro" id="IPR036397">
    <property type="entry name" value="RNaseH_sf"/>
</dbReference>
<dbReference type="InterPro" id="IPR012337">
    <property type="entry name" value="RNaseH-like_sf"/>
</dbReference>
<gene>
    <name evidence="2" type="ORF">APZ42_009273</name>
</gene>
<dbReference type="Pfam" id="PF17921">
    <property type="entry name" value="Integrase_H2C2"/>
    <property type="match status" value="1"/>
</dbReference>
<dbReference type="Pfam" id="PF00665">
    <property type="entry name" value="rve"/>
    <property type="match status" value="1"/>
</dbReference>
<feature type="domain" description="Integrase catalytic" evidence="1">
    <location>
        <begin position="47"/>
        <end position="125"/>
    </location>
</feature>
<dbReference type="GO" id="GO:0003676">
    <property type="term" value="F:nucleic acid binding"/>
    <property type="evidence" value="ECO:0007669"/>
    <property type="project" value="InterPro"/>
</dbReference>
<dbReference type="SUPFAM" id="SSF53098">
    <property type="entry name" value="Ribonuclease H-like"/>
    <property type="match status" value="1"/>
</dbReference>
<dbReference type="Gene3D" id="3.30.420.10">
    <property type="entry name" value="Ribonuclease H-like superfamily/Ribonuclease H"/>
    <property type="match status" value="1"/>
</dbReference>
<evidence type="ECO:0000313" key="2">
    <source>
        <dbReference type="EMBL" id="KZR96402.1"/>
    </source>
</evidence>
<feature type="non-terminal residue" evidence="2">
    <location>
        <position position="1"/>
    </location>
</feature>
<accession>A0A164E412</accession>
<name>A0A164E412_9CRUS</name>
<feature type="non-terminal residue" evidence="2">
    <location>
        <position position="125"/>
    </location>
</feature>
<keyword evidence="3" id="KW-1185">Reference proteome</keyword>
<dbReference type="InterPro" id="IPR001584">
    <property type="entry name" value="Integrase_cat-core"/>
</dbReference>
<dbReference type="GO" id="GO:0015074">
    <property type="term" value="P:DNA integration"/>
    <property type="evidence" value="ECO:0007669"/>
    <property type="project" value="InterPro"/>
</dbReference>
<dbReference type="PANTHER" id="PTHR47266">
    <property type="entry name" value="ENDONUCLEASE-RELATED"/>
    <property type="match status" value="1"/>
</dbReference>
<dbReference type="PROSITE" id="PS50994">
    <property type="entry name" value="INTEGRASE"/>
    <property type="match status" value="1"/>
</dbReference>
<dbReference type="STRING" id="35525.A0A164E412"/>
<evidence type="ECO:0000259" key="1">
    <source>
        <dbReference type="PROSITE" id="PS50994"/>
    </source>
</evidence>